<evidence type="ECO:0000313" key="1">
    <source>
        <dbReference type="EMBL" id="AKD24842.1"/>
    </source>
</evidence>
<dbReference type="InterPro" id="IPR018721">
    <property type="entry name" value="DUF2252"/>
</dbReference>
<gene>
    <name evidence="1" type="ORF">CL55_00005090</name>
</gene>
<dbReference type="Pfam" id="PF10009">
    <property type="entry name" value="DUF2252"/>
    <property type="match status" value="1"/>
</dbReference>
<evidence type="ECO:0008006" key="3">
    <source>
        <dbReference type="Google" id="ProtNLM"/>
    </source>
</evidence>
<dbReference type="STRING" id="1835254.CL55_00005090"/>
<dbReference type="Proteomes" id="UP000061135">
    <property type="component" value="Chromosome"/>
</dbReference>
<dbReference type="PATRIC" id="fig|576611.7.peg.514"/>
<name>A0A0E3ZJ32_9BURK</name>
<evidence type="ECO:0000313" key="2">
    <source>
        <dbReference type="Proteomes" id="UP000061135"/>
    </source>
</evidence>
<sequence length="468" mass="51817">MSSKLYASFLKKNPSPQERLSLGKSIRKEVDRSSLGQFTEVSKRQGPIEILLAQAKTRIPEYVPIRHARMAADPFAFFRGGAATMAHDLAKLPSPSIQVQLCGDMHVSNFGFFSTTEHQLVFGINDFDETLPGNFDWDLKRLTASAMIASKLLGQDQAYGEDIVRNISRTYRNYLHQYASMPYIDLKRSYIDEKSLTSVAAKNANAASQKYLKGLLDKARKNSGHGMLGKLTELSSEGIRLINNPPLIEHPEFSPHGIRITVLNDEGLNSYIQSLASDRRHLLERYKWIDWARKVVGVGSVGTACWVMYFEGLDANDPLFLQTKQAQKSVLASFFPDTQFKSEGERVVDGQCLIQGAPDLFLGFGKTAESDFYVRQLRDMKGGISVGGDGINTKVFPDFAKLFGWALANAHARSGDPAVLAGYCGKSEAVDDALVKFSIAYSKQNETDYATFLKAIKSGKVSCATDNF</sequence>
<dbReference type="OrthoDB" id="1491115at2"/>
<dbReference type="HOGENOM" id="CLU_032121_0_0_4"/>
<protein>
    <recommendedName>
        <fullName evidence="3">DUF2252 domain-containing protein</fullName>
    </recommendedName>
</protein>
<proteinExistence type="predicted"/>
<accession>A0A0E3ZJ32</accession>
<dbReference type="EMBL" id="CP007501">
    <property type="protein sequence ID" value="AKD24842.1"/>
    <property type="molecule type" value="Genomic_DNA"/>
</dbReference>
<dbReference type="AlphaFoldDB" id="A0A0E3ZJ32"/>
<dbReference type="PANTHER" id="PTHR39441:SF1">
    <property type="entry name" value="DUF2252 DOMAIN-CONTAINING PROTEIN"/>
    <property type="match status" value="1"/>
</dbReference>
<dbReference type="RefSeq" id="WP_046329734.1">
    <property type="nucleotide sequence ID" value="NZ_CP007501.1"/>
</dbReference>
<reference evidence="1 2" key="1">
    <citation type="submission" date="2014-03" db="EMBL/GenBank/DDBJ databases">
        <title>Genome of Polynucleobacter strain MWH-MoK4.</title>
        <authorList>
            <person name="Hahn M.W."/>
        </authorList>
    </citation>
    <scope>NUCLEOTIDE SEQUENCE [LARGE SCALE GENOMIC DNA]</scope>
    <source>
        <strain evidence="1 2">MWH-MoK4</strain>
    </source>
</reference>
<dbReference type="KEGG" id="pdq:CL55_00005090"/>
<dbReference type="PANTHER" id="PTHR39441">
    <property type="entry name" value="DUF2252 DOMAIN-CONTAINING PROTEIN"/>
    <property type="match status" value="1"/>
</dbReference>
<keyword evidence="2" id="KW-1185">Reference proteome</keyword>
<organism evidence="1 2">
    <name type="scientific">Polynucleobacter duraquae</name>
    <dbReference type="NCBI Taxonomy" id="1835254"/>
    <lineage>
        <taxon>Bacteria</taxon>
        <taxon>Pseudomonadati</taxon>
        <taxon>Pseudomonadota</taxon>
        <taxon>Betaproteobacteria</taxon>
        <taxon>Burkholderiales</taxon>
        <taxon>Burkholderiaceae</taxon>
        <taxon>Polynucleobacter</taxon>
    </lineage>
</organism>